<name>A0A0A1WB88_9SPHN</name>
<dbReference type="InterPro" id="IPR013196">
    <property type="entry name" value="HTH_11"/>
</dbReference>
<dbReference type="InterPro" id="IPR051534">
    <property type="entry name" value="CBASS_pafABC_assoc_protein"/>
</dbReference>
<reference evidence="3 4" key="1">
    <citation type="submission" date="2014-11" db="EMBL/GenBank/DDBJ databases">
        <title>Whole genome shotgun sequence of Sphingomonas parapaucimobilis NBRC 15100.</title>
        <authorList>
            <person name="Katano-Makiyama Y."/>
            <person name="Hosoyama A."/>
            <person name="Hashimoto M."/>
            <person name="Hosoyama Y."/>
            <person name="Noguchi M."/>
            <person name="Numata M."/>
            <person name="Tsuchikane K."/>
            <person name="Hirakata S."/>
            <person name="Uohara A."/>
            <person name="Shimodaira J."/>
            <person name="Ohji S."/>
            <person name="Ichikawa N."/>
            <person name="Kimura A."/>
            <person name="Yamazoe A."/>
            <person name="Fujita N."/>
        </authorList>
    </citation>
    <scope>NUCLEOTIDE SEQUENCE [LARGE SCALE GENOMIC DNA]</scope>
    <source>
        <strain evidence="3 4">NBRC 15100</strain>
    </source>
</reference>
<evidence type="ECO:0000313" key="4">
    <source>
        <dbReference type="Proteomes" id="UP000032305"/>
    </source>
</evidence>
<evidence type="ECO:0000313" key="3">
    <source>
        <dbReference type="EMBL" id="GAM02199.1"/>
    </source>
</evidence>
<dbReference type="Gene3D" id="1.10.10.10">
    <property type="entry name" value="Winged helix-like DNA-binding domain superfamily/Winged helix DNA-binding domain"/>
    <property type="match status" value="1"/>
</dbReference>
<evidence type="ECO:0000259" key="2">
    <source>
        <dbReference type="Pfam" id="PF13280"/>
    </source>
</evidence>
<dbReference type="PANTHER" id="PTHR34580:SF3">
    <property type="entry name" value="PROTEIN PAFB"/>
    <property type="match status" value="1"/>
</dbReference>
<evidence type="ECO:0000259" key="1">
    <source>
        <dbReference type="Pfam" id="PF08279"/>
    </source>
</evidence>
<dbReference type="PROSITE" id="PS52050">
    <property type="entry name" value="WYL"/>
    <property type="match status" value="1"/>
</dbReference>
<dbReference type="Pfam" id="PF13280">
    <property type="entry name" value="WYL"/>
    <property type="match status" value="1"/>
</dbReference>
<dbReference type="InterPro" id="IPR026881">
    <property type="entry name" value="WYL_dom"/>
</dbReference>
<gene>
    <name evidence="3" type="ORF">SP5_074_00360</name>
</gene>
<dbReference type="eggNOG" id="COG2378">
    <property type="taxonomic scope" value="Bacteria"/>
</dbReference>
<dbReference type="Pfam" id="PF08279">
    <property type="entry name" value="HTH_11"/>
    <property type="match status" value="1"/>
</dbReference>
<feature type="domain" description="WYL" evidence="2">
    <location>
        <begin position="145"/>
        <end position="209"/>
    </location>
</feature>
<keyword evidence="4" id="KW-1185">Reference proteome</keyword>
<sequence length="251" mass="27880">MGWGPLMRRADRLFEIVQILRRAKRPISALSVAAELEVSLRTVYRDIASLMAQRVPIRGEPGIGYILERGFDMPPLMLTSDELDAVVLGAHWVASRGEPELAKAAQNLIAKIEASVPEALRGHIAEPATSIAPVEAPEERVDASLLRQAIRSNRKVTIEYRSDRGAISHRVVWPVLLGYRDSGRIMAAWCELRGAFRYFRTDRMLSATVLEAPVPQRRAILRAQWQAAMDEEREGYRRAAAPEGASGSCNG</sequence>
<dbReference type="InterPro" id="IPR036390">
    <property type="entry name" value="WH_DNA-bd_sf"/>
</dbReference>
<feature type="domain" description="Helix-turn-helix type 11" evidence="1">
    <location>
        <begin position="12"/>
        <end position="66"/>
    </location>
</feature>
<dbReference type="AlphaFoldDB" id="A0A0A1WB88"/>
<organism evidence="3 4">
    <name type="scientific">Sphingomonas parapaucimobilis NBRC 15100</name>
    <dbReference type="NCBI Taxonomy" id="1219049"/>
    <lineage>
        <taxon>Bacteria</taxon>
        <taxon>Pseudomonadati</taxon>
        <taxon>Pseudomonadota</taxon>
        <taxon>Alphaproteobacteria</taxon>
        <taxon>Sphingomonadales</taxon>
        <taxon>Sphingomonadaceae</taxon>
        <taxon>Sphingomonas</taxon>
    </lineage>
</organism>
<dbReference type="EMBL" id="BBPI01000074">
    <property type="protein sequence ID" value="GAM02199.1"/>
    <property type="molecule type" value="Genomic_DNA"/>
</dbReference>
<dbReference type="PANTHER" id="PTHR34580">
    <property type="match status" value="1"/>
</dbReference>
<accession>A0A0A1WB88</accession>
<dbReference type="Proteomes" id="UP000032305">
    <property type="component" value="Unassembled WGS sequence"/>
</dbReference>
<protein>
    <submittedName>
        <fullName evidence="3">Putative transcriptional regulator</fullName>
    </submittedName>
</protein>
<comment type="caution">
    <text evidence="3">The sequence shown here is derived from an EMBL/GenBank/DDBJ whole genome shotgun (WGS) entry which is preliminary data.</text>
</comment>
<dbReference type="InterPro" id="IPR036388">
    <property type="entry name" value="WH-like_DNA-bd_sf"/>
</dbReference>
<dbReference type="SUPFAM" id="SSF46785">
    <property type="entry name" value="Winged helix' DNA-binding domain"/>
    <property type="match status" value="1"/>
</dbReference>
<proteinExistence type="predicted"/>